<accession>A0A4R2JIK5</accession>
<evidence type="ECO:0000313" key="2">
    <source>
        <dbReference type="Proteomes" id="UP000295680"/>
    </source>
</evidence>
<keyword evidence="2" id="KW-1185">Reference proteome</keyword>
<name>A0A4R2JIK5_9PSEU</name>
<protein>
    <submittedName>
        <fullName evidence="1">Uncharacterized protein</fullName>
    </submittedName>
</protein>
<proteinExistence type="predicted"/>
<sequence length="73" mass="8783">MLVLERDDSIVDMDNRVLYARIHEVNCVKLRYEHLRTHEEPLLAIPDAIAWCWQRGDPWRQRVREMVVGVRTL</sequence>
<reference evidence="1 2" key="1">
    <citation type="submission" date="2019-03" db="EMBL/GenBank/DDBJ databases">
        <title>Genomic Encyclopedia of Type Strains, Phase IV (KMG-IV): sequencing the most valuable type-strain genomes for metagenomic binning, comparative biology and taxonomic classification.</title>
        <authorList>
            <person name="Goeker M."/>
        </authorList>
    </citation>
    <scope>NUCLEOTIDE SEQUENCE [LARGE SCALE GENOMIC DNA]</scope>
    <source>
        <strain evidence="1 2">DSM 45934</strain>
    </source>
</reference>
<comment type="caution">
    <text evidence="1">The sequence shown here is derived from an EMBL/GenBank/DDBJ whole genome shotgun (WGS) entry which is preliminary data.</text>
</comment>
<dbReference type="Proteomes" id="UP000295680">
    <property type="component" value="Unassembled WGS sequence"/>
</dbReference>
<evidence type="ECO:0000313" key="1">
    <source>
        <dbReference type="EMBL" id="TCO56836.1"/>
    </source>
</evidence>
<organism evidence="1 2">
    <name type="scientific">Actinocrispum wychmicini</name>
    <dbReference type="NCBI Taxonomy" id="1213861"/>
    <lineage>
        <taxon>Bacteria</taxon>
        <taxon>Bacillati</taxon>
        <taxon>Actinomycetota</taxon>
        <taxon>Actinomycetes</taxon>
        <taxon>Pseudonocardiales</taxon>
        <taxon>Pseudonocardiaceae</taxon>
        <taxon>Actinocrispum</taxon>
    </lineage>
</organism>
<dbReference type="EMBL" id="SLWS01000006">
    <property type="protein sequence ID" value="TCO56836.1"/>
    <property type="molecule type" value="Genomic_DNA"/>
</dbReference>
<dbReference type="AlphaFoldDB" id="A0A4R2JIK5"/>
<gene>
    <name evidence="1" type="ORF">EV192_106311</name>
</gene>